<dbReference type="PANTHER" id="PTHR11364">
    <property type="entry name" value="THIOSULFATE SULFERTANSFERASE"/>
    <property type="match status" value="1"/>
</dbReference>
<dbReference type="SUPFAM" id="SSF52821">
    <property type="entry name" value="Rhodanese/Cell cycle control phosphatase"/>
    <property type="match status" value="2"/>
</dbReference>
<dbReference type="CDD" id="cd01449">
    <property type="entry name" value="TST_Repeat_2"/>
    <property type="match status" value="1"/>
</dbReference>
<name>A0ABP9F825_9GAMM</name>
<dbReference type="Proteomes" id="UP001499988">
    <property type="component" value="Unassembled WGS sequence"/>
</dbReference>
<feature type="domain" description="Rhodanese" evidence="3">
    <location>
        <begin position="121"/>
        <end position="234"/>
    </location>
</feature>
<sequence length="238" mass="25407">MPAAGFMDLDQACADPSHPAPHMVPSASRFAAAMSAQGVVRERPVVVYDSLGLFSAARAWWLLQAMGHEQVAVLNGGLPAWQRAGLPVNTSAPRDIEPSRYSARWRAQRCCDAETVLASLAQPRVRVIDARGAARFAGRVAEPRPGVRAGHIPGSVNLPFDRLLVQGRLRPQAELRAAFEAVGATAQHRLIFSCGSGVTACVLALAAQQAGYTDWSVYDGSWSEWGAEPSLPLAVGEE</sequence>
<accession>A0ABP9F825</accession>
<dbReference type="PROSITE" id="PS50206">
    <property type="entry name" value="RHODANESE_3"/>
    <property type="match status" value="2"/>
</dbReference>
<proteinExistence type="predicted"/>
<dbReference type="SMART" id="SM00450">
    <property type="entry name" value="RHOD"/>
    <property type="match status" value="2"/>
</dbReference>
<dbReference type="PANTHER" id="PTHR11364:SF27">
    <property type="entry name" value="SULFURTRANSFERASE"/>
    <property type="match status" value="1"/>
</dbReference>
<dbReference type="InterPro" id="IPR036873">
    <property type="entry name" value="Rhodanese-like_dom_sf"/>
</dbReference>
<evidence type="ECO:0000256" key="1">
    <source>
        <dbReference type="ARBA" id="ARBA00022679"/>
    </source>
</evidence>
<comment type="caution">
    <text evidence="4">The sequence shown here is derived from an EMBL/GenBank/DDBJ whole genome shotgun (WGS) entry which is preliminary data.</text>
</comment>
<protein>
    <submittedName>
        <fullName evidence="4">3-mercaptopyruvate sulfurtransferase</fullName>
    </submittedName>
</protein>
<evidence type="ECO:0000313" key="5">
    <source>
        <dbReference type="Proteomes" id="UP001499988"/>
    </source>
</evidence>
<keyword evidence="5" id="KW-1185">Reference proteome</keyword>
<organism evidence="4 5">
    <name type="scientific">Ferrimonas pelagia</name>
    <dbReference type="NCBI Taxonomy" id="1177826"/>
    <lineage>
        <taxon>Bacteria</taxon>
        <taxon>Pseudomonadati</taxon>
        <taxon>Pseudomonadota</taxon>
        <taxon>Gammaproteobacteria</taxon>
        <taxon>Alteromonadales</taxon>
        <taxon>Ferrimonadaceae</taxon>
        <taxon>Ferrimonas</taxon>
    </lineage>
</organism>
<reference evidence="5" key="1">
    <citation type="journal article" date="2019" name="Int. J. Syst. Evol. Microbiol.">
        <title>The Global Catalogue of Microorganisms (GCM) 10K type strain sequencing project: providing services to taxonomists for standard genome sequencing and annotation.</title>
        <authorList>
            <consortium name="The Broad Institute Genomics Platform"/>
            <consortium name="The Broad Institute Genome Sequencing Center for Infectious Disease"/>
            <person name="Wu L."/>
            <person name="Ma J."/>
        </authorList>
    </citation>
    <scope>NUCLEOTIDE SEQUENCE [LARGE SCALE GENOMIC DNA]</scope>
    <source>
        <strain evidence="5">JCM 18401</strain>
    </source>
</reference>
<evidence type="ECO:0000259" key="3">
    <source>
        <dbReference type="PROSITE" id="PS50206"/>
    </source>
</evidence>
<dbReference type="Pfam" id="PF00581">
    <property type="entry name" value="Rhodanese"/>
    <property type="match status" value="2"/>
</dbReference>
<evidence type="ECO:0000256" key="2">
    <source>
        <dbReference type="ARBA" id="ARBA00022737"/>
    </source>
</evidence>
<dbReference type="Gene3D" id="3.40.250.10">
    <property type="entry name" value="Rhodanese-like domain"/>
    <property type="match status" value="2"/>
</dbReference>
<keyword evidence="2" id="KW-0677">Repeat</keyword>
<dbReference type="EMBL" id="BAABJZ010000092">
    <property type="protein sequence ID" value="GAA4894105.1"/>
    <property type="molecule type" value="Genomic_DNA"/>
</dbReference>
<dbReference type="InterPro" id="IPR001763">
    <property type="entry name" value="Rhodanese-like_dom"/>
</dbReference>
<keyword evidence="1" id="KW-0808">Transferase</keyword>
<dbReference type="InterPro" id="IPR045078">
    <property type="entry name" value="TST/MPST-like"/>
</dbReference>
<feature type="domain" description="Rhodanese" evidence="3">
    <location>
        <begin position="2"/>
        <end position="90"/>
    </location>
</feature>
<gene>
    <name evidence="4" type="primary">sseA</name>
    <name evidence="4" type="ORF">GCM10023333_29070</name>
</gene>
<evidence type="ECO:0000313" key="4">
    <source>
        <dbReference type="EMBL" id="GAA4894105.1"/>
    </source>
</evidence>
<dbReference type="CDD" id="cd01448">
    <property type="entry name" value="TST_Repeat_1"/>
    <property type="match status" value="1"/>
</dbReference>